<dbReference type="GO" id="GO:0016747">
    <property type="term" value="F:acyltransferase activity, transferring groups other than amino-acyl groups"/>
    <property type="evidence" value="ECO:0007669"/>
    <property type="project" value="InterPro"/>
</dbReference>
<keyword evidence="2" id="KW-0012">Acyltransferase</keyword>
<dbReference type="EMBL" id="JABXXP010000056">
    <property type="protein sequence ID" value="NVN10612.1"/>
    <property type="molecule type" value="Genomic_DNA"/>
</dbReference>
<accession>A0A7Y7M545</accession>
<name>A0A7Y7M545_9PROT</name>
<dbReference type="SUPFAM" id="SSF55729">
    <property type="entry name" value="Acyl-CoA N-acyltransferases (Nat)"/>
    <property type="match status" value="1"/>
</dbReference>
<dbReference type="AlphaFoldDB" id="A0A7Y7M545"/>
<evidence type="ECO:0000256" key="2">
    <source>
        <dbReference type="ARBA" id="ARBA00023315"/>
    </source>
</evidence>
<protein>
    <submittedName>
        <fullName evidence="4">GNAT family N-acetyltransferase</fullName>
    </submittedName>
</protein>
<comment type="caution">
    <text evidence="4">The sequence shown here is derived from an EMBL/GenBank/DDBJ whole genome shotgun (WGS) entry which is preliminary data.</text>
</comment>
<organism evidence="4 5">
    <name type="scientific">Nguyenibacter vanlangensis</name>
    <dbReference type="NCBI Taxonomy" id="1216886"/>
    <lineage>
        <taxon>Bacteria</taxon>
        <taxon>Pseudomonadati</taxon>
        <taxon>Pseudomonadota</taxon>
        <taxon>Alphaproteobacteria</taxon>
        <taxon>Acetobacterales</taxon>
        <taxon>Acetobacteraceae</taxon>
        <taxon>Nguyenibacter</taxon>
    </lineage>
</organism>
<keyword evidence="1 4" id="KW-0808">Transferase</keyword>
<dbReference type="PROSITE" id="PS51186">
    <property type="entry name" value="GNAT"/>
    <property type="match status" value="1"/>
</dbReference>
<evidence type="ECO:0000259" key="3">
    <source>
        <dbReference type="PROSITE" id="PS51186"/>
    </source>
</evidence>
<feature type="domain" description="N-acetyltransferase" evidence="3">
    <location>
        <begin position="5"/>
        <end position="152"/>
    </location>
</feature>
<evidence type="ECO:0000256" key="1">
    <source>
        <dbReference type="ARBA" id="ARBA00022679"/>
    </source>
</evidence>
<dbReference type="PANTHER" id="PTHR43877:SF2">
    <property type="entry name" value="AMINOALKYLPHOSPHONATE N-ACETYLTRANSFERASE-RELATED"/>
    <property type="match status" value="1"/>
</dbReference>
<dbReference type="InterPro" id="IPR050832">
    <property type="entry name" value="Bact_Acetyltransf"/>
</dbReference>
<gene>
    <name evidence="4" type="ORF">HUK84_05530</name>
</gene>
<evidence type="ECO:0000313" key="4">
    <source>
        <dbReference type="EMBL" id="NVN10612.1"/>
    </source>
</evidence>
<dbReference type="Gene3D" id="3.40.630.30">
    <property type="match status" value="1"/>
</dbReference>
<evidence type="ECO:0000313" key="5">
    <source>
        <dbReference type="Proteomes" id="UP000534870"/>
    </source>
</evidence>
<proteinExistence type="predicted"/>
<dbReference type="PANTHER" id="PTHR43877">
    <property type="entry name" value="AMINOALKYLPHOSPHONATE N-ACETYLTRANSFERASE-RELATED-RELATED"/>
    <property type="match status" value="1"/>
</dbReference>
<reference evidence="4 5" key="1">
    <citation type="submission" date="2020-06" db="EMBL/GenBank/DDBJ databases">
        <title>Description of novel acetic acid bacteria.</title>
        <authorList>
            <person name="Sombolestani A."/>
        </authorList>
    </citation>
    <scope>NUCLEOTIDE SEQUENCE [LARGE SCALE GENOMIC DNA]</scope>
    <source>
        <strain evidence="4 5">LMG 31431</strain>
    </source>
</reference>
<sequence>MNGTTFFRTAVTADIDRIRTLVRASYAKWVPLIGREPWPMTADYAHAVREHRIDLLLRGEDLAALIEMIPRDDHLLIENVAVSPAFQRQGLGRTLMAHAEHVASTLGHNVIRLYTNQRFAENIAFYRRLGYTIDAEEQWHSGVIVHMHKSIAPSGLA</sequence>
<dbReference type="CDD" id="cd04301">
    <property type="entry name" value="NAT_SF"/>
    <property type="match status" value="1"/>
</dbReference>
<dbReference type="Proteomes" id="UP000534870">
    <property type="component" value="Unassembled WGS sequence"/>
</dbReference>
<dbReference type="InterPro" id="IPR000182">
    <property type="entry name" value="GNAT_dom"/>
</dbReference>
<dbReference type="Pfam" id="PF00583">
    <property type="entry name" value="Acetyltransf_1"/>
    <property type="match status" value="1"/>
</dbReference>
<dbReference type="InterPro" id="IPR016181">
    <property type="entry name" value="Acyl_CoA_acyltransferase"/>
</dbReference>